<feature type="region of interest" description="Disordered" evidence="1">
    <location>
        <begin position="413"/>
        <end position="441"/>
    </location>
</feature>
<gene>
    <name evidence="2" type="ORF">R3P38DRAFT_3219051</name>
</gene>
<evidence type="ECO:0000256" key="1">
    <source>
        <dbReference type="SAM" id="MobiDB-lite"/>
    </source>
</evidence>
<feature type="compositionally biased region" description="Low complexity" evidence="1">
    <location>
        <begin position="202"/>
        <end position="215"/>
    </location>
</feature>
<feature type="compositionally biased region" description="Basic and acidic residues" evidence="1">
    <location>
        <begin position="431"/>
        <end position="441"/>
    </location>
</feature>
<dbReference type="EMBL" id="JAWWNJ010000089">
    <property type="protein sequence ID" value="KAK7000173.1"/>
    <property type="molecule type" value="Genomic_DNA"/>
</dbReference>
<comment type="caution">
    <text evidence="2">The sequence shown here is derived from an EMBL/GenBank/DDBJ whole genome shotgun (WGS) entry which is preliminary data.</text>
</comment>
<dbReference type="Proteomes" id="UP001362999">
    <property type="component" value="Unassembled WGS sequence"/>
</dbReference>
<name>A0AAW0A1Z6_9AGAR</name>
<accession>A0AAW0A1Z6</accession>
<sequence length="473" mass="51677">MDEEEGGEDEDEDIASPTSAEFSSSRPSLLHNLHIVPHQRVNDTTKLVKTKAVLPRLHVNSRCRDSNSRSLHDLVLALRLSTPHPTIPPHTSQLQRYHLDTSPPYLFVAASPAYAASLVVMVISPRPYIHRIHKPGSLQLGMLLASIGTGIGEAEEGYDVDVQGDLREGDGYRRSKLDGTGGKDEEGRTGTGMGVDEDESEVSSAAQSSAPSVEAGGSRDRLVIRAPSHAHLSFLVSSLSSSPVAAPYTDEHLARTPVPSDTGVRASKRWSSLGVYCRRPPQLQSWRGCSLALWESRGGCGGSVCRRCRCGYVHHDASAYELGARGYSTGMSHLGSPPFARMYLHPTPIHCLRSLRGQDSSSLVPIYPSRSLPSPRRFRRLASLETRVSMTWRCVQGIRYAWTRWGWRSVSKGDGSGGDEDVDGAVDAGPDEGRQSDRHEGEIYRTMPLWQRFRRSRGRVQSMAAAVGATSAC</sequence>
<organism evidence="2 3">
    <name type="scientific">Favolaschia claudopus</name>
    <dbReference type="NCBI Taxonomy" id="2862362"/>
    <lineage>
        <taxon>Eukaryota</taxon>
        <taxon>Fungi</taxon>
        <taxon>Dikarya</taxon>
        <taxon>Basidiomycota</taxon>
        <taxon>Agaricomycotina</taxon>
        <taxon>Agaricomycetes</taxon>
        <taxon>Agaricomycetidae</taxon>
        <taxon>Agaricales</taxon>
        <taxon>Marasmiineae</taxon>
        <taxon>Mycenaceae</taxon>
        <taxon>Favolaschia</taxon>
    </lineage>
</organism>
<feature type="region of interest" description="Disordered" evidence="1">
    <location>
        <begin position="1"/>
        <end position="26"/>
    </location>
</feature>
<feature type="compositionally biased region" description="Acidic residues" evidence="1">
    <location>
        <begin position="1"/>
        <end position="14"/>
    </location>
</feature>
<feature type="compositionally biased region" description="Basic and acidic residues" evidence="1">
    <location>
        <begin position="164"/>
        <end position="188"/>
    </location>
</feature>
<protein>
    <submittedName>
        <fullName evidence="2">Uncharacterized protein</fullName>
    </submittedName>
</protein>
<feature type="region of interest" description="Disordered" evidence="1">
    <location>
        <begin position="162"/>
        <end position="218"/>
    </location>
</feature>
<evidence type="ECO:0000313" key="2">
    <source>
        <dbReference type="EMBL" id="KAK7000173.1"/>
    </source>
</evidence>
<keyword evidence="3" id="KW-1185">Reference proteome</keyword>
<reference evidence="2 3" key="1">
    <citation type="journal article" date="2024" name="J Genomics">
        <title>Draft genome sequencing and assembly of Favolaschia claudopus CIRM-BRFM 2984 isolated from oak limbs.</title>
        <authorList>
            <person name="Navarro D."/>
            <person name="Drula E."/>
            <person name="Chaduli D."/>
            <person name="Cazenave R."/>
            <person name="Ahrendt S."/>
            <person name="Wang J."/>
            <person name="Lipzen A."/>
            <person name="Daum C."/>
            <person name="Barry K."/>
            <person name="Grigoriev I.V."/>
            <person name="Favel A."/>
            <person name="Rosso M.N."/>
            <person name="Martin F."/>
        </authorList>
    </citation>
    <scope>NUCLEOTIDE SEQUENCE [LARGE SCALE GENOMIC DNA]</scope>
    <source>
        <strain evidence="2 3">CIRM-BRFM 2984</strain>
    </source>
</reference>
<evidence type="ECO:0000313" key="3">
    <source>
        <dbReference type="Proteomes" id="UP001362999"/>
    </source>
</evidence>
<proteinExistence type="predicted"/>
<dbReference type="AlphaFoldDB" id="A0AAW0A1Z6"/>
<feature type="compositionally biased region" description="Polar residues" evidence="1">
    <location>
        <begin position="16"/>
        <end position="26"/>
    </location>
</feature>